<organism evidence="2">
    <name type="scientific">Drosophila persimilis</name>
    <name type="common">Fruit fly</name>
    <dbReference type="NCBI Taxonomy" id="7234"/>
    <lineage>
        <taxon>Eukaryota</taxon>
        <taxon>Metazoa</taxon>
        <taxon>Ecdysozoa</taxon>
        <taxon>Arthropoda</taxon>
        <taxon>Hexapoda</taxon>
        <taxon>Insecta</taxon>
        <taxon>Pterygota</taxon>
        <taxon>Neoptera</taxon>
        <taxon>Endopterygota</taxon>
        <taxon>Diptera</taxon>
        <taxon>Brachycera</taxon>
        <taxon>Muscomorpha</taxon>
        <taxon>Ephydroidea</taxon>
        <taxon>Drosophilidae</taxon>
        <taxon>Drosophila</taxon>
        <taxon>Sophophora</taxon>
    </lineage>
</organism>
<evidence type="ECO:0000313" key="2">
    <source>
        <dbReference type="Proteomes" id="UP000008744"/>
    </source>
</evidence>
<dbReference type="EMBL" id="CH479214">
    <property type="protein sequence ID" value="EDW33484.1"/>
    <property type="molecule type" value="Genomic_DNA"/>
</dbReference>
<protein>
    <submittedName>
        <fullName evidence="1">GL15596</fullName>
    </submittedName>
</protein>
<reference evidence="1 2" key="1">
    <citation type="journal article" date="2007" name="Nature">
        <title>Evolution of genes and genomes on the Drosophila phylogeny.</title>
        <authorList>
            <consortium name="Drosophila 12 Genomes Consortium"/>
            <person name="Clark A.G."/>
            <person name="Eisen M.B."/>
            <person name="Smith D.R."/>
            <person name="Bergman C.M."/>
            <person name="Oliver B."/>
            <person name="Markow T.A."/>
            <person name="Kaufman T.C."/>
            <person name="Kellis M."/>
            <person name="Gelbart W."/>
            <person name="Iyer V.N."/>
            <person name="Pollard D.A."/>
            <person name="Sackton T.B."/>
            <person name="Larracuente A.M."/>
            <person name="Singh N.D."/>
            <person name="Abad J.P."/>
            <person name="Abt D.N."/>
            <person name="Adryan B."/>
            <person name="Aguade M."/>
            <person name="Akashi H."/>
            <person name="Anderson W.W."/>
            <person name="Aquadro C.F."/>
            <person name="Ardell D.H."/>
            <person name="Arguello R."/>
            <person name="Artieri C.G."/>
            <person name="Barbash D.A."/>
            <person name="Barker D."/>
            <person name="Barsanti P."/>
            <person name="Batterham P."/>
            <person name="Batzoglou S."/>
            <person name="Begun D."/>
            <person name="Bhutkar A."/>
            <person name="Blanco E."/>
            <person name="Bosak S.A."/>
            <person name="Bradley R.K."/>
            <person name="Brand A.D."/>
            <person name="Brent M.R."/>
            <person name="Brooks A.N."/>
            <person name="Brown R.H."/>
            <person name="Butlin R.K."/>
            <person name="Caggese C."/>
            <person name="Calvi B.R."/>
            <person name="Bernardo de Carvalho A."/>
            <person name="Caspi A."/>
            <person name="Castrezana S."/>
            <person name="Celniker S.E."/>
            <person name="Chang J.L."/>
            <person name="Chapple C."/>
            <person name="Chatterji S."/>
            <person name="Chinwalla A."/>
            <person name="Civetta A."/>
            <person name="Clifton S.W."/>
            <person name="Comeron J.M."/>
            <person name="Costello J.C."/>
            <person name="Coyne J.A."/>
            <person name="Daub J."/>
            <person name="David R.G."/>
            <person name="Delcher A.L."/>
            <person name="Delehaunty K."/>
            <person name="Do C.B."/>
            <person name="Ebling H."/>
            <person name="Edwards K."/>
            <person name="Eickbush T."/>
            <person name="Evans J.D."/>
            <person name="Filipski A."/>
            <person name="Findeiss S."/>
            <person name="Freyhult E."/>
            <person name="Fulton L."/>
            <person name="Fulton R."/>
            <person name="Garcia A.C."/>
            <person name="Gardiner A."/>
            <person name="Garfield D.A."/>
            <person name="Garvin B.E."/>
            <person name="Gibson G."/>
            <person name="Gilbert D."/>
            <person name="Gnerre S."/>
            <person name="Godfrey J."/>
            <person name="Good R."/>
            <person name="Gotea V."/>
            <person name="Gravely B."/>
            <person name="Greenberg A.J."/>
            <person name="Griffiths-Jones S."/>
            <person name="Gross S."/>
            <person name="Guigo R."/>
            <person name="Gustafson E.A."/>
            <person name="Haerty W."/>
            <person name="Hahn M.W."/>
            <person name="Halligan D.L."/>
            <person name="Halpern A.L."/>
            <person name="Halter G.M."/>
            <person name="Han M.V."/>
            <person name="Heger A."/>
            <person name="Hillier L."/>
            <person name="Hinrichs A.S."/>
            <person name="Holmes I."/>
            <person name="Hoskins R.A."/>
            <person name="Hubisz M.J."/>
            <person name="Hultmark D."/>
            <person name="Huntley M.A."/>
            <person name="Jaffe D.B."/>
            <person name="Jagadeeshan S."/>
            <person name="Jeck W.R."/>
            <person name="Johnson J."/>
            <person name="Jones C.D."/>
            <person name="Jordan W.C."/>
            <person name="Karpen G.H."/>
            <person name="Kataoka E."/>
            <person name="Keightley P.D."/>
            <person name="Kheradpour P."/>
            <person name="Kirkness E.F."/>
            <person name="Koerich L.B."/>
            <person name="Kristiansen K."/>
            <person name="Kudrna D."/>
            <person name="Kulathinal R.J."/>
            <person name="Kumar S."/>
            <person name="Kwok R."/>
            <person name="Lander E."/>
            <person name="Langley C.H."/>
            <person name="Lapoint R."/>
            <person name="Lazzaro B.P."/>
            <person name="Lee S.J."/>
            <person name="Levesque L."/>
            <person name="Li R."/>
            <person name="Lin C.F."/>
            <person name="Lin M.F."/>
            <person name="Lindblad-Toh K."/>
            <person name="Llopart A."/>
            <person name="Long M."/>
            <person name="Low L."/>
            <person name="Lozovsky E."/>
            <person name="Lu J."/>
            <person name="Luo M."/>
            <person name="Machado C.A."/>
            <person name="Makalowski W."/>
            <person name="Marzo M."/>
            <person name="Matsuda M."/>
            <person name="Matzkin L."/>
            <person name="McAllister B."/>
            <person name="McBride C.S."/>
            <person name="McKernan B."/>
            <person name="McKernan K."/>
            <person name="Mendez-Lago M."/>
            <person name="Minx P."/>
            <person name="Mollenhauer M.U."/>
            <person name="Montooth K."/>
            <person name="Mount S.M."/>
            <person name="Mu X."/>
            <person name="Myers E."/>
            <person name="Negre B."/>
            <person name="Newfeld S."/>
            <person name="Nielsen R."/>
            <person name="Noor M.A."/>
            <person name="O'Grady P."/>
            <person name="Pachter L."/>
            <person name="Papaceit M."/>
            <person name="Parisi M.J."/>
            <person name="Parisi M."/>
            <person name="Parts L."/>
            <person name="Pedersen J.S."/>
            <person name="Pesole G."/>
            <person name="Phillippy A.M."/>
            <person name="Ponting C.P."/>
            <person name="Pop M."/>
            <person name="Porcelli D."/>
            <person name="Powell J.R."/>
            <person name="Prohaska S."/>
            <person name="Pruitt K."/>
            <person name="Puig M."/>
            <person name="Quesneville H."/>
            <person name="Ram K.R."/>
            <person name="Rand D."/>
            <person name="Rasmussen M.D."/>
            <person name="Reed L.K."/>
            <person name="Reenan R."/>
            <person name="Reily A."/>
            <person name="Remington K.A."/>
            <person name="Rieger T.T."/>
            <person name="Ritchie M.G."/>
            <person name="Robin C."/>
            <person name="Rogers Y.H."/>
            <person name="Rohde C."/>
            <person name="Rozas J."/>
            <person name="Rubenfield M.J."/>
            <person name="Ruiz A."/>
            <person name="Russo S."/>
            <person name="Salzberg S.L."/>
            <person name="Sanchez-Gracia A."/>
            <person name="Saranga D.J."/>
            <person name="Sato H."/>
            <person name="Schaeffer S.W."/>
            <person name="Schatz M.C."/>
            <person name="Schlenke T."/>
            <person name="Schwartz R."/>
            <person name="Segarra C."/>
            <person name="Singh R.S."/>
            <person name="Sirot L."/>
            <person name="Sirota M."/>
            <person name="Sisneros N.B."/>
            <person name="Smith C.D."/>
            <person name="Smith T.F."/>
            <person name="Spieth J."/>
            <person name="Stage D.E."/>
            <person name="Stark A."/>
            <person name="Stephan W."/>
            <person name="Strausberg R.L."/>
            <person name="Strempel S."/>
            <person name="Sturgill D."/>
            <person name="Sutton G."/>
            <person name="Sutton G.G."/>
            <person name="Tao W."/>
            <person name="Teichmann S."/>
            <person name="Tobari Y.N."/>
            <person name="Tomimura Y."/>
            <person name="Tsolas J.M."/>
            <person name="Valente V.L."/>
            <person name="Venter E."/>
            <person name="Venter J.C."/>
            <person name="Vicario S."/>
            <person name="Vieira F.G."/>
            <person name="Vilella A.J."/>
            <person name="Villasante A."/>
            <person name="Walenz B."/>
            <person name="Wang J."/>
            <person name="Wasserman M."/>
            <person name="Watts T."/>
            <person name="Wilson D."/>
            <person name="Wilson R.K."/>
            <person name="Wing R.A."/>
            <person name="Wolfner M.F."/>
            <person name="Wong A."/>
            <person name="Wong G.K."/>
            <person name="Wu C.I."/>
            <person name="Wu G."/>
            <person name="Yamamoto D."/>
            <person name="Yang H.P."/>
            <person name="Yang S.P."/>
            <person name="Yorke J.A."/>
            <person name="Yoshida K."/>
            <person name="Zdobnov E."/>
            <person name="Zhang P."/>
            <person name="Zhang Y."/>
            <person name="Zimin A.V."/>
            <person name="Baldwin J."/>
            <person name="Abdouelleil A."/>
            <person name="Abdulkadir J."/>
            <person name="Abebe A."/>
            <person name="Abera B."/>
            <person name="Abreu J."/>
            <person name="Acer S.C."/>
            <person name="Aftuck L."/>
            <person name="Alexander A."/>
            <person name="An P."/>
            <person name="Anderson E."/>
            <person name="Anderson S."/>
            <person name="Arachi H."/>
            <person name="Azer M."/>
            <person name="Bachantsang P."/>
            <person name="Barry A."/>
            <person name="Bayul T."/>
            <person name="Berlin A."/>
            <person name="Bessette D."/>
            <person name="Bloom T."/>
            <person name="Blye J."/>
            <person name="Boguslavskiy L."/>
            <person name="Bonnet C."/>
            <person name="Boukhgalter B."/>
            <person name="Bourzgui I."/>
            <person name="Brown A."/>
            <person name="Cahill P."/>
            <person name="Channer S."/>
            <person name="Cheshatsang Y."/>
            <person name="Chuda L."/>
            <person name="Citroen M."/>
            <person name="Collymore A."/>
            <person name="Cooke P."/>
            <person name="Costello M."/>
            <person name="D'Aco K."/>
            <person name="Daza R."/>
            <person name="De Haan G."/>
            <person name="DeGray S."/>
            <person name="DeMaso C."/>
            <person name="Dhargay N."/>
            <person name="Dooley K."/>
            <person name="Dooley E."/>
            <person name="Doricent M."/>
            <person name="Dorje P."/>
            <person name="Dorjee K."/>
            <person name="Dupes A."/>
            <person name="Elong R."/>
            <person name="Falk J."/>
            <person name="Farina A."/>
            <person name="Faro S."/>
            <person name="Ferguson D."/>
            <person name="Fisher S."/>
            <person name="Foley C.D."/>
            <person name="Franke A."/>
            <person name="Friedrich D."/>
            <person name="Gadbois L."/>
            <person name="Gearin G."/>
            <person name="Gearin C.R."/>
            <person name="Giannoukos G."/>
            <person name="Goode T."/>
            <person name="Graham J."/>
            <person name="Grandbois E."/>
            <person name="Grewal S."/>
            <person name="Gyaltsen K."/>
            <person name="Hafez N."/>
            <person name="Hagos B."/>
            <person name="Hall J."/>
            <person name="Henson C."/>
            <person name="Hollinger A."/>
            <person name="Honan T."/>
            <person name="Huard M.D."/>
            <person name="Hughes L."/>
            <person name="Hurhula B."/>
            <person name="Husby M.E."/>
            <person name="Kamat A."/>
            <person name="Kanga B."/>
            <person name="Kashin S."/>
            <person name="Khazanovich D."/>
            <person name="Kisner P."/>
            <person name="Lance K."/>
            <person name="Lara M."/>
            <person name="Lee W."/>
            <person name="Lennon N."/>
            <person name="Letendre F."/>
            <person name="LeVine R."/>
            <person name="Lipovsky A."/>
            <person name="Liu X."/>
            <person name="Liu J."/>
            <person name="Liu S."/>
            <person name="Lokyitsang T."/>
            <person name="Lokyitsang Y."/>
            <person name="Lubonja R."/>
            <person name="Lui A."/>
            <person name="MacDonald P."/>
            <person name="Magnisalis V."/>
            <person name="Maru K."/>
            <person name="Matthews C."/>
            <person name="McCusker W."/>
            <person name="McDonough S."/>
            <person name="Mehta T."/>
            <person name="Meldrim J."/>
            <person name="Meneus L."/>
            <person name="Mihai O."/>
            <person name="Mihalev A."/>
            <person name="Mihova T."/>
            <person name="Mittelman R."/>
            <person name="Mlenga V."/>
            <person name="Montmayeur A."/>
            <person name="Mulrain L."/>
            <person name="Navidi A."/>
            <person name="Naylor J."/>
            <person name="Negash T."/>
            <person name="Nguyen T."/>
            <person name="Nguyen N."/>
            <person name="Nicol R."/>
            <person name="Norbu C."/>
            <person name="Norbu N."/>
            <person name="Novod N."/>
            <person name="O'Neill B."/>
            <person name="Osman S."/>
            <person name="Markiewicz E."/>
            <person name="Oyono O.L."/>
            <person name="Patti C."/>
            <person name="Phunkhang P."/>
            <person name="Pierre F."/>
            <person name="Priest M."/>
            <person name="Raghuraman S."/>
            <person name="Rege F."/>
            <person name="Reyes R."/>
            <person name="Rise C."/>
            <person name="Rogov P."/>
            <person name="Ross K."/>
            <person name="Ryan E."/>
            <person name="Settipalli S."/>
            <person name="Shea T."/>
            <person name="Sherpa N."/>
            <person name="Shi L."/>
            <person name="Shih D."/>
            <person name="Sparrow T."/>
            <person name="Spaulding J."/>
            <person name="Stalker J."/>
            <person name="Stange-Thomann N."/>
            <person name="Stavropoulos S."/>
            <person name="Stone C."/>
            <person name="Strader C."/>
            <person name="Tesfaye S."/>
            <person name="Thomson T."/>
            <person name="Thoulutsang Y."/>
            <person name="Thoulutsang D."/>
            <person name="Topham K."/>
            <person name="Topping I."/>
            <person name="Tsamla T."/>
            <person name="Vassiliev H."/>
            <person name="Vo A."/>
            <person name="Wangchuk T."/>
            <person name="Wangdi T."/>
            <person name="Weiand M."/>
            <person name="Wilkinson J."/>
            <person name="Wilson A."/>
            <person name="Yadav S."/>
            <person name="Young G."/>
            <person name="Yu Q."/>
            <person name="Zembek L."/>
            <person name="Zhong D."/>
            <person name="Zimmer A."/>
            <person name="Zwirko Z."/>
            <person name="Jaffe D.B."/>
            <person name="Alvarez P."/>
            <person name="Brockman W."/>
            <person name="Butler J."/>
            <person name="Chin C."/>
            <person name="Gnerre S."/>
            <person name="Grabherr M."/>
            <person name="Kleber M."/>
            <person name="Mauceli E."/>
            <person name="MacCallum I."/>
        </authorList>
    </citation>
    <scope>NUCLEOTIDE SEQUENCE [LARGE SCALE GENOMIC DNA]</scope>
    <source>
        <strain evidence="2">MSH-3 / Tucson 14011-0111.49</strain>
    </source>
</reference>
<gene>
    <name evidence="1" type="primary">Dper\GL15596</name>
    <name evidence="1" type="ORF">Dper_GL15596</name>
</gene>
<name>B4H6Q6_DROPE</name>
<accession>B4H6Q6</accession>
<keyword evidence="2" id="KW-1185">Reference proteome</keyword>
<proteinExistence type="predicted"/>
<dbReference type="Proteomes" id="UP000008744">
    <property type="component" value="Unassembled WGS sequence"/>
</dbReference>
<dbReference type="AlphaFoldDB" id="B4H6Q6"/>
<dbReference type="HOGENOM" id="CLU_3108610_0_0_1"/>
<evidence type="ECO:0000313" key="1">
    <source>
        <dbReference type="EMBL" id="EDW33484.1"/>
    </source>
</evidence>
<sequence length="51" mass="5873">MYRIVLFMLPIVANRVWNSTKLVMVRGEPPQMAENLLMSRLTVPGERKDGN</sequence>